<evidence type="ECO:0000313" key="2">
    <source>
        <dbReference type="Proteomes" id="UP001055879"/>
    </source>
</evidence>
<accession>A0ACB9FDJ1</accession>
<keyword evidence="2" id="KW-1185">Reference proteome</keyword>
<dbReference type="EMBL" id="CM042047">
    <property type="protein sequence ID" value="KAI3769215.1"/>
    <property type="molecule type" value="Genomic_DNA"/>
</dbReference>
<protein>
    <submittedName>
        <fullName evidence="1">Uncharacterized protein</fullName>
    </submittedName>
</protein>
<reference evidence="1 2" key="2">
    <citation type="journal article" date="2022" name="Mol. Ecol. Resour.">
        <title>The genomes of chicory, endive, great burdock and yacon provide insights into Asteraceae paleo-polyploidization history and plant inulin production.</title>
        <authorList>
            <person name="Fan W."/>
            <person name="Wang S."/>
            <person name="Wang H."/>
            <person name="Wang A."/>
            <person name="Jiang F."/>
            <person name="Liu H."/>
            <person name="Zhao H."/>
            <person name="Xu D."/>
            <person name="Zhang Y."/>
        </authorList>
    </citation>
    <scope>NUCLEOTIDE SEQUENCE [LARGE SCALE GENOMIC DNA]</scope>
    <source>
        <strain evidence="2">cv. Niubang</strain>
    </source>
</reference>
<reference evidence="2" key="1">
    <citation type="journal article" date="2022" name="Mol. Ecol. Resour.">
        <title>The genomes of chicory, endive, great burdock and yacon provide insights into Asteraceae palaeo-polyploidization history and plant inulin production.</title>
        <authorList>
            <person name="Fan W."/>
            <person name="Wang S."/>
            <person name="Wang H."/>
            <person name="Wang A."/>
            <person name="Jiang F."/>
            <person name="Liu H."/>
            <person name="Zhao H."/>
            <person name="Xu D."/>
            <person name="Zhang Y."/>
        </authorList>
    </citation>
    <scope>NUCLEOTIDE SEQUENCE [LARGE SCALE GENOMIC DNA]</scope>
    <source>
        <strain evidence="2">cv. Niubang</strain>
    </source>
</reference>
<name>A0ACB9FDJ1_ARCLA</name>
<dbReference type="Proteomes" id="UP001055879">
    <property type="component" value="Linkage Group LG01"/>
</dbReference>
<sequence length="824" mass="94219">MNCFSLFLFLSTISTFFITSTSTSTISATQNITDAGGKTIVSDDDNFVLGFFSPTNASTNRYLGIWYNKIQIRTVVWVANRETPIPDTSGVFLLDNRGILMIVNRSNSMIWSSNSSIPGSNNRVAELLGTGNLVIRNVNDIDPENYVWQSFDYPGDTFLPNMKFGIDFRKGLEKYLTAWKSVDDPSPGEYTNRFDPDGYPQILLRKGSDLQYNSGPWNGLRFSGMPNLQTNDIYTFRFEYNDDELYYTYELVNSSIVSRMILNPEGRIERFIWIERRLEWSLYVTAQMDNCDRYGLCGVYGICNIAESRACECLRGFEPQSADEWRRTDWSNGCVRKVELNCEGGGDGFVKLSGVKLPDTRKTRFNRTMNLRECEAECLKNCNCTAYANLDVRSGGSGCLLWFDNLVDIRVYSENGQDIYLRMAASELHRDAKAKRRVRIIVIPVLVTVAVILVICLFVFRWRKQKIKGVNSVVREHNFANEKESKDWELPLFNFNTIADATNNFSDEFKLGEGGYGPVYKGRLEEGKEIAVKRHSIKSNQGLDEFQNEVQCIAKLQHRNLVKLLGCCIEEGERMLIYEYMPNKSLNSFIFDEGKRRSLDWSKRYNIIIGIARGLLYLHQDSRLRIIHRDLKASNILLDKEMNPRISDFGLARGLEGNDTKANTKRVMGTYGYMAPEYAIDGIYSTKSDVFSFGVLVLEIVSGKKNRGFRHAGHDLNLLGHAWRLYKNGKHLELIDDTMKGAYVESEVRRAIHIALLCVQKYPEDRPDMPLVVLMLGSEIPLPEPIQPGFYTDRRRPQEAESSSSNYLEWSSSNRLTVSYLQPR</sequence>
<comment type="caution">
    <text evidence="1">The sequence shown here is derived from an EMBL/GenBank/DDBJ whole genome shotgun (WGS) entry which is preliminary data.</text>
</comment>
<proteinExistence type="predicted"/>
<gene>
    <name evidence="1" type="ORF">L6452_00315</name>
</gene>
<organism evidence="1 2">
    <name type="scientific">Arctium lappa</name>
    <name type="common">Greater burdock</name>
    <name type="synonym">Lappa major</name>
    <dbReference type="NCBI Taxonomy" id="4217"/>
    <lineage>
        <taxon>Eukaryota</taxon>
        <taxon>Viridiplantae</taxon>
        <taxon>Streptophyta</taxon>
        <taxon>Embryophyta</taxon>
        <taxon>Tracheophyta</taxon>
        <taxon>Spermatophyta</taxon>
        <taxon>Magnoliopsida</taxon>
        <taxon>eudicotyledons</taxon>
        <taxon>Gunneridae</taxon>
        <taxon>Pentapetalae</taxon>
        <taxon>asterids</taxon>
        <taxon>campanulids</taxon>
        <taxon>Asterales</taxon>
        <taxon>Asteraceae</taxon>
        <taxon>Carduoideae</taxon>
        <taxon>Cardueae</taxon>
        <taxon>Arctiinae</taxon>
        <taxon>Arctium</taxon>
    </lineage>
</organism>
<evidence type="ECO:0000313" key="1">
    <source>
        <dbReference type="EMBL" id="KAI3769215.1"/>
    </source>
</evidence>